<gene>
    <name evidence="2" type="ORF">KIL84_020686</name>
</gene>
<feature type="region of interest" description="Disordered" evidence="1">
    <location>
        <begin position="123"/>
        <end position="172"/>
    </location>
</feature>
<comment type="caution">
    <text evidence="2">The sequence shown here is derived from an EMBL/GenBank/DDBJ whole genome shotgun (WGS) entry which is preliminary data.</text>
</comment>
<protein>
    <submittedName>
        <fullName evidence="2">Uncharacterized protein</fullName>
    </submittedName>
</protein>
<dbReference type="AlphaFoldDB" id="A0A9D3XAK8"/>
<reference evidence="2" key="1">
    <citation type="submission" date="2021-09" db="EMBL/GenBank/DDBJ databases">
        <title>The genome of Mauremys mutica provides insights into the evolution of semi-aquatic lifestyle.</title>
        <authorList>
            <person name="Gong S."/>
            <person name="Gao Y."/>
        </authorList>
    </citation>
    <scope>NUCLEOTIDE SEQUENCE</scope>
    <source>
        <strain evidence="2">MM-2020</strain>
        <tissue evidence="2">Muscle</tissue>
    </source>
</reference>
<evidence type="ECO:0000256" key="1">
    <source>
        <dbReference type="SAM" id="MobiDB-lite"/>
    </source>
</evidence>
<dbReference type="EMBL" id="JAHDVG010000475">
    <property type="protein sequence ID" value="KAH1175952.1"/>
    <property type="molecule type" value="Genomic_DNA"/>
</dbReference>
<keyword evidence="3" id="KW-1185">Reference proteome</keyword>
<evidence type="ECO:0000313" key="3">
    <source>
        <dbReference type="Proteomes" id="UP000827986"/>
    </source>
</evidence>
<proteinExistence type="predicted"/>
<accession>A0A9D3XAK8</accession>
<name>A0A9D3XAK8_9SAUR</name>
<sequence length="172" mass="18111">MEWFSVAHSAQRGVRVLEGRERGTQCVTEGANQEQTRGGEELQTWASSRELSARPLAEEGAHDEIVGSSLSALGSSLSNIPTPTEGAVHSNSPTALSLSLAAPAQRRGCLWAGGFCRALEAERNPARPRSGRPVSGSLSAASRAAVTLSQGQRRFSLAAHPRQFPTALQAPA</sequence>
<evidence type="ECO:0000313" key="2">
    <source>
        <dbReference type="EMBL" id="KAH1175952.1"/>
    </source>
</evidence>
<organism evidence="2 3">
    <name type="scientific">Mauremys mutica</name>
    <name type="common">yellowpond turtle</name>
    <dbReference type="NCBI Taxonomy" id="74926"/>
    <lineage>
        <taxon>Eukaryota</taxon>
        <taxon>Metazoa</taxon>
        <taxon>Chordata</taxon>
        <taxon>Craniata</taxon>
        <taxon>Vertebrata</taxon>
        <taxon>Euteleostomi</taxon>
        <taxon>Archelosauria</taxon>
        <taxon>Testudinata</taxon>
        <taxon>Testudines</taxon>
        <taxon>Cryptodira</taxon>
        <taxon>Durocryptodira</taxon>
        <taxon>Testudinoidea</taxon>
        <taxon>Geoemydidae</taxon>
        <taxon>Geoemydinae</taxon>
        <taxon>Mauremys</taxon>
    </lineage>
</organism>
<dbReference type="Proteomes" id="UP000827986">
    <property type="component" value="Unassembled WGS sequence"/>
</dbReference>